<dbReference type="Pfam" id="PF13508">
    <property type="entry name" value="Acetyltransf_7"/>
    <property type="match status" value="1"/>
</dbReference>
<keyword evidence="3" id="KW-1185">Reference proteome</keyword>
<dbReference type="InterPro" id="IPR000182">
    <property type="entry name" value="GNAT_dom"/>
</dbReference>
<dbReference type="InterPro" id="IPR016181">
    <property type="entry name" value="Acyl_CoA_acyltransferase"/>
</dbReference>
<dbReference type="STRING" id="1293045.H663_11115"/>
<name>A0A2T7UCD2_9BURK</name>
<gene>
    <name evidence="2" type="ORF">H663_013030</name>
</gene>
<comment type="caution">
    <text evidence="2">The sequence shown here is derived from an EMBL/GenBank/DDBJ whole genome shotgun (WGS) entry which is preliminary data.</text>
</comment>
<dbReference type="AlphaFoldDB" id="A0A2T7UCD2"/>
<organism evidence="2 3">
    <name type="scientific">Limnohabitans planktonicus II-D5</name>
    <dbReference type="NCBI Taxonomy" id="1293045"/>
    <lineage>
        <taxon>Bacteria</taxon>
        <taxon>Pseudomonadati</taxon>
        <taxon>Pseudomonadota</taxon>
        <taxon>Betaproteobacteria</taxon>
        <taxon>Burkholderiales</taxon>
        <taxon>Comamonadaceae</taxon>
        <taxon>Limnohabitans</taxon>
    </lineage>
</organism>
<dbReference type="RefSeq" id="WP_053172994.1">
    <property type="nucleotide sequence ID" value="NZ_LFYT02000016.1"/>
</dbReference>
<feature type="domain" description="N-acetyltransferase" evidence="1">
    <location>
        <begin position="1"/>
        <end position="133"/>
    </location>
</feature>
<sequence length="133" mass="14914">MEFRAPLPTEISSIHALLSENGWVHRVPDAAWLQKLVKRSKCVVAVNAGEVVGFCRGVTDDLSNGYLSMLVVSEEHRRGGIGSRLVRSLVEGEPSVTWVLRAERPGARQFFEKLCFSVSVTAMERKREMRNET</sequence>
<evidence type="ECO:0000259" key="1">
    <source>
        <dbReference type="PROSITE" id="PS51186"/>
    </source>
</evidence>
<dbReference type="CDD" id="cd04301">
    <property type="entry name" value="NAT_SF"/>
    <property type="match status" value="1"/>
</dbReference>
<proteinExistence type="predicted"/>
<protein>
    <submittedName>
        <fullName evidence="2">GNAT family N-acetyltransferase</fullName>
    </submittedName>
</protein>
<evidence type="ECO:0000313" key="3">
    <source>
        <dbReference type="Proteomes" id="UP000037507"/>
    </source>
</evidence>
<dbReference type="Gene3D" id="3.40.630.30">
    <property type="match status" value="1"/>
</dbReference>
<dbReference type="Proteomes" id="UP000037507">
    <property type="component" value="Unassembled WGS sequence"/>
</dbReference>
<reference evidence="2" key="1">
    <citation type="submission" date="2017-04" db="EMBL/GenBank/DDBJ databases">
        <title>Unexpected and diverse lifestyles within the genus Limnohabitans.</title>
        <authorList>
            <person name="Kasalicky V."/>
            <person name="Mehrshad M."/>
            <person name="Andrei S.-A."/>
            <person name="Salcher M."/>
            <person name="Kratochvilova H."/>
            <person name="Simek K."/>
            <person name="Ghai R."/>
        </authorList>
    </citation>
    <scope>NUCLEOTIDE SEQUENCE [LARGE SCALE GENOMIC DNA]</scope>
    <source>
        <strain evidence="2">II-D5</strain>
    </source>
</reference>
<dbReference type="SUPFAM" id="SSF55729">
    <property type="entry name" value="Acyl-CoA N-acyltransferases (Nat)"/>
    <property type="match status" value="1"/>
</dbReference>
<dbReference type="PROSITE" id="PS51186">
    <property type="entry name" value="GNAT"/>
    <property type="match status" value="1"/>
</dbReference>
<evidence type="ECO:0000313" key="2">
    <source>
        <dbReference type="EMBL" id="PVE42291.1"/>
    </source>
</evidence>
<dbReference type="EMBL" id="LFYT02000016">
    <property type="protein sequence ID" value="PVE42291.1"/>
    <property type="molecule type" value="Genomic_DNA"/>
</dbReference>
<accession>A0A2T7UCD2</accession>
<dbReference type="GO" id="GO:0016747">
    <property type="term" value="F:acyltransferase activity, transferring groups other than amino-acyl groups"/>
    <property type="evidence" value="ECO:0007669"/>
    <property type="project" value="InterPro"/>
</dbReference>
<dbReference type="OrthoDB" id="510731at2"/>